<accession>N6UD24</accession>
<gene>
    <name evidence="6" type="primary">109538370</name>
    <name evidence="5" type="ORF">D910_08339</name>
    <name evidence="4" type="ORF">YQE_07003</name>
</gene>
<dbReference type="InterPro" id="IPR000618">
    <property type="entry name" value="Insect_cuticle"/>
</dbReference>
<dbReference type="AlphaFoldDB" id="N6UD24"/>
<dbReference type="PANTHER" id="PTHR12236:SF98">
    <property type="entry name" value="CUTICULAR PROTEIN 56F"/>
    <property type="match status" value="1"/>
</dbReference>
<dbReference type="STRING" id="77166.N6UD24"/>
<reference evidence="7 8" key="1">
    <citation type="journal article" date="2013" name="Genome Biol.">
        <title>Draft genome of the mountain pine beetle, Dendroctonus ponderosae Hopkins, a major forest pest.</title>
        <authorList>
            <person name="Keeling C.I."/>
            <person name="Yuen M.M."/>
            <person name="Liao N.Y."/>
            <person name="Docking T.R."/>
            <person name="Chan S.K."/>
            <person name="Taylor G.A."/>
            <person name="Palmquist D.L."/>
            <person name="Jackman S.D."/>
            <person name="Nguyen A."/>
            <person name="Li M."/>
            <person name="Henderson H."/>
            <person name="Janes J.K."/>
            <person name="Zhao Y."/>
            <person name="Pandoh P."/>
            <person name="Moore R."/>
            <person name="Sperling F.A."/>
            <person name="Huber D.P."/>
            <person name="Birol I."/>
            <person name="Jones S.J."/>
            <person name="Bohlmann J."/>
        </authorList>
    </citation>
    <scope>NUCLEOTIDE SEQUENCE</scope>
</reference>
<proteinExistence type="predicted"/>
<dbReference type="OMA" id="QEYSHSE"/>
<evidence type="ECO:0000313" key="4">
    <source>
        <dbReference type="EMBL" id="ENN76552.1"/>
    </source>
</evidence>
<dbReference type="HOGENOM" id="CLU_075165_4_1_1"/>
<dbReference type="Pfam" id="PF00379">
    <property type="entry name" value="Chitin_bind_4"/>
    <property type="match status" value="1"/>
</dbReference>
<dbReference type="GO" id="GO:0042302">
    <property type="term" value="F:structural constituent of cuticle"/>
    <property type="evidence" value="ECO:0007669"/>
    <property type="project" value="UniProtKB-UniRule"/>
</dbReference>
<evidence type="ECO:0000313" key="5">
    <source>
        <dbReference type="EMBL" id="ERL90997.1"/>
    </source>
</evidence>
<dbReference type="InterPro" id="IPR051217">
    <property type="entry name" value="Insect_Cuticle_Struc_Prot"/>
</dbReference>
<dbReference type="OrthoDB" id="6418165at2759"/>
<keyword evidence="7" id="KW-1185">Reference proteome</keyword>
<evidence type="ECO:0000313" key="8">
    <source>
        <dbReference type="Proteomes" id="UP000030742"/>
    </source>
</evidence>
<dbReference type="PANTHER" id="PTHR12236">
    <property type="entry name" value="STRUCTURAL CONTITUENT OF CUTICLE"/>
    <property type="match status" value="1"/>
</dbReference>
<feature type="non-terminal residue" evidence="4">
    <location>
        <position position="1"/>
    </location>
</feature>
<dbReference type="Proteomes" id="UP000019118">
    <property type="component" value="Unassembled WGS sequence"/>
</dbReference>
<feature type="signal peptide" evidence="3">
    <location>
        <begin position="1"/>
        <end position="24"/>
    </location>
</feature>
<dbReference type="GO" id="GO:0005615">
    <property type="term" value="C:extracellular space"/>
    <property type="evidence" value="ECO:0007669"/>
    <property type="project" value="TreeGrafter"/>
</dbReference>
<evidence type="ECO:0000256" key="1">
    <source>
        <dbReference type="ARBA" id="ARBA00022460"/>
    </source>
</evidence>
<dbReference type="EMBL" id="KB740975">
    <property type="protein sequence ID" value="ENN76552.1"/>
    <property type="molecule type" value="Genomic_DNA"/>
</dbReference>
<dbReference type="EMBL" id="KB632267">
    <property type="protein sequence ID" value="ERL90997.1"/>
    <property type="molecule type" value="Genomic_DNA"/>
</dbReference>
<evidence type="ECO:0000313" key="6">
    <source>
        <dbReference type="EnsemblMetazoa" id="XP_019761146.1"/>
    </source>
</evidence>
<dbReference type="PROSITE" id="PS51155">
    <property type="entry name" value="CHIT_BIND_RR_2"/>
    <property type="match status" value="1"/>
</dbReference>
<keyword evidence="1 2" id="KW-0193">Cuticle</keyword>
<evidence type="ECO:0000256" key="3">
    <source>
        <dbReference type="SAM" id="SignalP"/>
    </source>
</evidence>
<name>N6UD24_DENPD</name>
<evidence type="ECO:0008006" key="9">
    <source>
        <dbReference type="Google" id="ProtNLM"/>
    </source>
</evidence>
<dbReference type="GO" id="GO:0031012">
    <property type="term" value="C:extracellular matrix"/>
    <property type="evidence" value="ECO:0007669"/>
    <property type="project" value="TreeGrafter"/>
</dbReference>
<dbReference type="KEGG" id="dpa:109538370"/>
<keyword evidence="3" id="KW-0732">Signal</keyword>
<evidence type="ECO:0000256" key="2">
    <source>
        <dbReference type="PROSITE-ProRule" id="PRU00497"/>
    </source>
</evidence>
<sequence length="119" mass="13038">MAVNILDITFAILVGLTIWNLTQAAPQFPQRGFQSQKDDESPQPYDFQYKIDNPASRTIFGQSEAGDSQGKVIGSYYVLLPDGRLMNVEYSVDGESGFVPKITFTPQNAPGTPVPPRIG</sequence>
<protein>
    <recommendedName>
        <fullName evidence="9">Cuticle protein</fullName>
    </recommendedName>
</protein>
<evidence type="ECO:0000313" key="7">
    <source>
        <dbReference type="Proteomes" id="UP000019118"/>
    </source>
</evidence>
<organism evidence="4">
    <name type="scientific">Dendroctonus ponderosae</name>
    <name type="common">Mountain pine beetle</name>
    <dbReference type="NCBI Taxonomy" id="77166"/>
    <lineage>
        <taxon>Eukaryota</taxon>
        <taxon>Metazoa</taxon>
        <taxon>Ecdysozoa</taxon>
        <taxon>Arthropoda</taxon>
        <taxon>Hexapoda</taxon>
        <taxon>Insecta</taxon>
        <taxon>Pterygota</taxon>
        <taxon>Neoptera</taxon>
        <taxon>Endopterygota</taxon>
        <taxon>Coleoptera</taxon>
        <taxon>Polyphaga</taxon>
        <taxon>Cucujiformia</taxon>
        <taxon>Curculionidae</taxon>
        <taxon>Scolytinae</taxon>
        <taxon>Dendroctonus</taxon>
    </lineage>
</organism>
<dbReference type="EnsemblMetazoa" id="XM_019905587.1">
    <property type="protein sequence ID" value="XP_019761146.1"/>
    <property type="gene ID" value="LOC109538370"/>
</dbReference>
<dbReference type="Proteomes" id="UP000030742">
    <property type="component" value="Unassembled WGS sequence"/>
</dbReference>
<feature type="chain" id="PRO_5010972025" description="Cuticle protein" evidence="3">
    <location>
        <begin position="25"/>
        <end position="119"/>
    </location>
</feature>
<reference evidence="6" key="2">
    <citation type="submission" date="2024-08" db="UniProtKB">
        <authorList>
            <consortium name="EnsemblMetazoa"/>
        </authorList>
    </citation>
    <scope>IDENTIFICATION</scope>
</reference>